<dbReference type="PANTHER" id="PTHR31728:SF4">
    <property type="entry name" value="OS04G0479300 PROTEIN"/>
    <property type="match status" value="1"/>
</dbReference>
<sequence>MAAAAKLSVSSQAFAALLDCCGTAAGDCDGLLFGRAARPTAPPSFSDDDYSGAPSSAPTLSICITGHASLARPSSLSDALGRFQPYSPARPATVGFFSSRRSAARRPSRREVAGARSLSKSLALTHPLVVLLVAPSASSHLSIHSFDYRAFLLVDSRLFPTSLPVVNVGPGFRGQYHTFAAQSPMPWLPRPPAKGFSIGDQKAMEGMMDAFGLGRVEALVASATGQATEVEEMYSGMLRRLERLAREAEGGKKLVRRQHLFVQKTLHGKGKTYWKGEKLLGWSKGRDLVLGKRVEVL</sequence>
<dbReference type="EMBL" id="KD112483">
    <property type="protein sequence ID" value="EMS60225.1"/>
    <property type="molecule type" value="Genomic_DNA"/>
</dbReference>
<gene>
    <name evidence="1" type="ORF">TRIUR3_16975</name>
</gene>
<protein>
    <submittedName>
        <fullName evidence="1">Uncharacterized protein</fullName>
    </submittedName>
</protein>
<dbReference type="GO" id="GO:0031593">
    <property type="term" value="F:polyubiquitin modification-dependent protein binding"/>
    <property type="evidence" value="ECO:0007669"/>
    <property type="project" value="TreeGrafter"/>
</dbReference>
<dbReference type="InterPro" id="IPR023238">
    <property type="entry name" value="FAM175"/>
</dbReference>
<dbReference type="GO" id="GO:0005634">
    <property type="term" value="C:nucleus"/>
    <property type="evidence" value="ECO:0007669"/>
    <property type="project" value="TreeGrafter"/>
</dbReference>
<reference evidence="1" key="1">
    <citation type="journal article" date="2013" name="Nature">
        <title>Draft genome of the wheat A-genome progenitor Triticum urartu.</title>
        <authorList>
            <person name="Ling H.Q."/>
            <person name="Zhao S."/>
            <person name="Liu D."/>
            <person name="Wang J."/>
            <person name="Sun H."/>
            <person name="Zhang C."/>
            <person name="Fan H."/>
            <person name="Li D."/>
            <person name="Dong L."/>
            <person name="Tao Y."/>
            <person name="Gao C."/>
            <person name="Wu H."/>
            <person name="Li Y."/>
            <person name="Cui Y."/>
            <person name="Guo X."/>
            <person name="Zheng S."/>
            <person name="Wang B."/>
            <person name="Yu K."/>
            <person name="Liang Q."/>
            <person name="Yang W."/>
            <person name="Lou X."/>
            <person name="Chen J."/>
            <person name="Feng M."/>
            <person name="Jian J."/>
            <person name="Zhang X."/>
            <person name="Luo G."/>
            <person name="Jiang Y."/>
            <person name="Liu J."/>
            <person name="Wang Z."/>
            <person name="Sha Y."/>
            <person name="Zhang B."/>
            <person name="Wu H."/>
            <person name="Tang D."/>
            <person name="Shen Q."/>
            <person name="Xue P."/>
            <person name="Zou S."/>
            <person name="Wang X."/>
            <person name="Liu X."/>
            <person name="Wang F."/>
            <person name="Yang Y."/>
            <person name="An X."/>
            <person name="Dong Z."/>
            <person name="Zhang K."/>
            <person name="Zhang X."/>
            <person name="Luo M.C."/>
            <person name="Dvorak J."/>
            <person name="Tong Y."/>
            <person name="Wang J."/>
            <person name="Yang H."/>
            <person name="Li Z."/>
            <person name="Wang D."/>
            <person name="Zhang A."/>
            <person name="Wang J."/>
        </authorList>
    </citation>
    <scope>NUCLEOTIDE SEQUENCE</scope>
</reference>
<organism evidence="1">
    <name type="scientific">Triticum urartu</name>
    <name type="common">Red wild einkorn</name>
    <name type="synonym">Crithodium urartu</name>
    <dbReference type="NCBI Taxonomy" id="4572"/>
    <lineage>
        <taxon>Eukaryota</taxon>
        <taxon>Viridiplantae</taxon>
        <taxon>Streptophyta</taxon>
        <taxon>Embryophyta</taxon>
        <taxon>Tracheophyta</taxon>
        <taxon>Spermatophyta</taxon>
        <taxon>Magnoliopsida</taxon>
        <taxon>Liliopsida</taxon>
        <taxon>Poales</taxon>
        <taxon>Poaceae</taxon>
        <taxon>BOP clade</taxon>
        <taxon>Pooideae</taxon>
        <taxon>Triticodae</taxon>
        <taxon>Triticeae</taxon>
        <taxon>Triticinae</taxon>
        <taxon>Triticum</taxon>
    </lineage>
</organism>
<evidence type="ECO:0000313" key="1">
    <source>
        <dbReference type="EMBL" id="EMS60225.1"/>
    </source>
</evidence>
<dbReference type="AlphaFoldDB" id="M8A695"/>
<proteinExistence type="predicted"/>
<dbReference type="PANTHER" id="PTHR31728">
    <property type="entry name" value="ABRAXAS FAMILY MEMBER"/>
    <property type="match status" value="1"/>
</dbReference>
<dbReference type="OMA" id="YHTFAAQ"/>
<accession>M8A695</accession>
<dbReference type="STRING" id="4572.M8A695"/>
<name>M8A695_TRIUA</name>
<dbReference type="eggNOG" id="ENOG502QPV5">
    <property type="taxonomic scope" value="Eukaryota"/>
</dbReference>